<evidence type="ECO:0000313" key="2">
    <source>
        <dbReference type="Proteomes" id="UP001245184"/>
    </source>
</evidence>
<dbReference type="Proteomes" id="UP001245184">
    <property type="component" value="Unassembled WGS sequence"/>
</dbReference>
<proteinExistence type="predicted"/>
<protein>
    <submittedName>
        <fullName evidence="1">Uncharacterized protein</fullName>
    </submittedName>
</protein>
<comment type="caution">
    <text evidence="1">The sequence shown here is derived from an EMBL/GenBank/DDBJ whole genome shotgun (WGS) entry which is preliminary data.</text>
</comment>
<dbReference type="EMBL" id="JAVIZN010000002">
    <property type="protein sequence ID" value="MDR6207635.1"/>
    <property type="molecule type" value="Genomic_DNA"/>
</dbReference>
<gene>
    <name evidence="1" type="ORF">QF025_006355</name>
</gene>
<evidence type="ECO:0000313" key="1">
    <source>
        <dbReference type="EMBL" id="MDR6207635.1"/>
    </source>
</evidence>
<organism evidence="1 2">
    <name type="scientific">Paraburkholderia graminis</name>
    <dbReference type="NCBI Taxonomy" id="60548"/>
    <lineage>
        <taxon>Bacteria</taxon>
        <taxon>Pseudomonadati</taxon>
        <taxon>Pseudomonadota</taxon>
        <taxon>Betaproteobacteria</taxon>
        <taxon>Burkholderiales</taxon>
        <taxon>Burkholderiaceae</taxon>
        <taxon>Paraburkholderia</taxon>
    </lineage>
</organism>
<sequence>MSASRKPQFSSGFLESYMYELMSMSDEEVLEGQDIDAVKQRAADRVAAANRDAGRKRLAAAKARLQSQHGSVASEPSASLDEMKAYIREAATANDGRFTLAARQLSEMSDADTRRLYAQLKQLQDGQGDAN</sequence>
<name>A0ABD5CSV9_9BURK</name>
<dbReference type="RefSeq" id="WP_029971913.1">
    <property type="nucleotide sequence ID" value="NZ_ATXV01000027.1"/>
</dbReference>
<reference evidence="1 2" key="1">
    <citation type="submission" date="2023-08" db="EMBL/GenBank/DDBJ databases">
        <title>Genome sequencing of plant associated microbes to promote plant fitness in Sorghum bicolor and Oryza sativa.</title>
        <authorList>
            <person name="Coleman-Derr D."/>
        </authorList>
    </citation>
    <scope>NUCLEOTIDE SEQUENCE [LARGE SCALE GENOMIC DNA]</scope>
    <source>
        <strain evidence="1 2">SLBN-33</strain>
    </source>
</reference>
<dbReference type="AlphaFoldDB" id="A0ABD5CSV9"/>
<accession>A0ABD5CSV9</accession>